<comment type="caution">
    <text evidence="4">The sequence shown here is derived from an EMBL/GenBank/DDBJ whole genome shotgun (WGS) entry which is preliminary data.</text>
</comment>
<sequence length="68" mass="7252">MKISARNQMKGKVIEIKEGAVNAEVIVDLGNDKSLCSIITMESLKGLDIKVGSEVTTLIKASSVMLMA</sequence>
<evidence type="ECO:0000313" key="5">
    <source>
        <dbReference type="Proteomes" id="UP001623660"/>
    </source>
</evidence>
<proteinExistence type="predicted"/>
<name>A0ABW8SQA4_9CLOT</name>
<keyword evidence="5" id="KW-1185">Reference proteome</keyword>
<evidence type="ECO:0000313" key="4">
    <source>
        <dbReference type="EMBL" id="MFL0198259.1"/>
    </source>
</evidence>
<dbReference type="PROSITE" id="PS51866">
    <property type="entry name" value="MOP"/>
    <property type="match status" value="1"/>
</dbReference>
<reference evidence="4 5" key="1">
    <citation type="submission" date="2024-11" db="EMBL/GenBank/DDBJ databases">
        <authorList>
            <person name="Heng Y.C."/>
            <person name="Lim A.C.H."/>
            <person name="Lee J.K.Y."/>
            <person name="Kittelmann S."/>
        </authorList>
    </citation>
    <scope>NUCLEOTIDE SEQUENCE [LARGE SCALE GENOMIC DNA]</scope>
    <source>
        <strain evidence="4 5">WILCCON 0269</strain>
    </source>
</reference>
<protein>
    <submittedName>
        <fullName evidence="4">Molybdopterin-binding protein</fullName>
    </submittedName>
</protein>
<dbReference type="Proteomes" id="UP001623660">
    <property type="component" value="Unassembled WGS sequence"/>
</dbReference>
<dbReference type="InterPro" id="IPR004606">
    <property type="entry name" value="Mop_domain"/>
</dbReference>
<keyword evidence="1 2" id="KW-0500">Molybdenum</keyword>
<dbReference type="InterPro" id="IPR008995">
    <property type="entry name" value="Mo/tungstate-bd_C_term_dom"/>
</dbReference>
<gene>
    <name evidence="4" type="ORF">ACJDU8_22240</name>
</gene>
<evidence type="ECO:0000256" key="1">
    <source>
        <dbReference type="ARBA" id="ARBA00022505"/>
    </source>
</evidence>
<dbReference type="SUPFAM" id="SSF50331">
    <property type="entry name" value="MOP-like"/>
    <property type="match status" value="1"/>
</dbReference>
<dbReference type="InterPro" id="IPR005116">
    <property type="entry name" value="Transp-assoc_OB_typ1"/>
</dbReference>
<dbReference type="RefSeq" id="WP_406794367.1">
    <property type="nucleotide sequence ID" value="NZ_JBJHZX010000053.1"/>
</dbReference>
<dbReference type="Gene3D" id="2.40.50.100">
    <property type="match status" value="1"/>
</dbReference>
<evidence type="ECO:0000256" key="2">
    <source>
        <dbReference type="PROSITE-ProRule" id="PRU01213"/>
    </source>
</evidence>
<dbReference type="EMBL" id="JBJHZX010000053">
    <property type="protein sequence ID" value="MFL0198259.1"/>
    <property type="molecule type" value="Genomic_DNA"/>
</dbReference>
<evidence type="ECO:0000259" key="3">
    <source>
        <dbReference type="PROSITE" id="PS51866"/>
    </source>
</evidence>
<accession>A0ABW8SQA4</accession>
<dbReference type="NCBIfam" id="TIGR00638">
    <property type="entry name" value="Mop"/>
    <property type="match status" value="1"/>
</dbReference>
<organism evidence="4 5">
    <name type="scientific">Candidatus Clostridium eludens</name>
    <dbReference type="NCBI Taxonomy" id="3381663"/>
    <lineage>
        <taxon>Bacteria</taxon>
        <taxon>Bacillati</taxon>
        <taxon>Bacillota</taxon>
        <taxon>Clostridia</taxon>
        <taxon>Eubacteriales</taxon>
        <taxon>Clostridiaceae</taxon>
        <taxon>Clostridium</taxon>
    </lineage>
</organism>
<dbReference type="Pfam" id="PF03459">
    <property type="entry name" value="TOBE"/>
    <property type="match status" value="1"/>
</dbReference>
<feature type="domain" description="Mop" evidence="3">
    <location>
        <begin position="2"/>
        <end position="68"/>
    </location>
</feature>